<evidence type="ECO:0000313" key="2">
    <source>
        <dbReference type="Proteomes" id="UP001266305"/>
    </source>
</evidence>
<name>A0ABQ9W7Q0_SAGOE</name>
<sequence>MKADRGNWDKQHEQIHTNLSTIVGNLLKIYAVVTKKHKGRSAGLKAGKFGFYSRLVLAFFSASPVPGNTDHDRAEWRSCQGRTSIEKGYTFLKAWEIEANHPEVRGEETACRKAHGHGTGQWMIKAIPPSESYTFSGIWLDLPCGEKMNKKQSIMELDDAGVGEGQEVFGKVKSIYSVYMPLYSSIFSFLHWKHPLPLLLGLQALLCMSEEAIGAETY</sequence>
<proteinExistence type="predicted"/>
<reference evidence="1 2" key="1">
    <citation type="submission" date="2023-05" db="EMBL/GenBank/DDBJ databases">
        <title>B98-5 Cell Line De Novo Hybrid Assembly: An Optical Mapping Approach.</title>
        <authorList>
            <person name="Kananen K."/>
            <person name="Auerbach J.A."/>
            <person name="Kautto E."/>
            <person name="Blachly J.S."/>
        </authorList>
    </citation>
    <scope>NUCLEOTIDE SEQUENCE [LARGE SCALE GENOMIC DNA]</scope>
    <source>
        <strain evidence="1">B95-8</strain>
        <tissue evidence="1">Cell line</tissue>
    </source>
</reference>
<organism evidence="1 2">
    <name type="scientific">Saguinus oedipus</name>
    <name type="common">Cotton-top tamarin</name>
    <name type="synonym">Oedipomidas oedipus</name>
    <dbReference type="NCBI Taxonomy" id="9490"/>
    <lineage>
        <taxon>Eukaryota</taxon>
        <taxon>Metazoa</taxon>
        <taxon>Chordata</taxon>
        <taxon>Craniata</taxon>
        <taxon>Vertebrata</taxon>
        <taxon>Euteleostomi</taxon>
        <taxon>Mammalia</taxon>
        <taxon>Eutheria</taxon>
        <taxon>Euarchontoglires</taxon>
        <taxon>Primates</taxon>
        <taxon>Haplorrhini</taxon>
        <taxon>Platyrrhini</taxon>
        <taxon>Cebidae</taxon>
        <taxon>Callitrichinae</taxon>
        <taxon>Saguinus</taxon>
    </lineage>
</organism>
<keyword evidence="2" id="KW-1185">Reference proteome</keyword>
<protein>
    <submittedName>
        <fullName evidence="1">Uncharacterized protein</fullName>
    </submittedName>
</protein>
<dbReference type="Proteomes" id="UP001266305">
    <property type="component" value="Unassembled WGS sequence"/>
</dbReference>
<comment type="caution">
    <text evidence="1">The sequence shown here is derived from an EMBL/GenBank/DDBJ whole genome shotgun (WGS) entry which is preliminary data.</text>
</comment>
<dbReference type="EMBL" id="JASSZA010000002">
    <property type="protein sequence ID" value="KAK2117649.1"/>
    <property type="molecule type" value="Genomic_DNA"/>
</dbReference>
<gene>
    <name evidence="1" type="ORF">P7K49_004535</name>
</gene>
<accession>A0ABQ9W7Q0</accession>
<evidence type="ECO:0000313" key="1">
    <source>
        <dbReference type="EMBL" id="KAK2117649.1"/>
    </source>
</evidence>